<feature type="region of interest" description="Disordered" evidence="1">
    <location>
        <begin position="130"/>
        <end position="199"/>
    </location>
</feature>
<feature type="compositionally biased region" description="Basic and acidic residues" evidence="1">
    <location>
        <begin position="182"/>
        <end position="199"/>
    </location>
</feature>
<evidence type="ECO:0000256" key="1">
    <source>
        <dbReference type="SAM" id="MobiDB-lite"/>
    </source>
</evidence>
<name>A0A8K0IUG4_COCNU</name>
<reference evidence="2" key="2">
    <citation type="submission" date="2019-07" db="EMBL/GenBank/DDBJ databases">
        <authorList>
            <person name="Yang Y."/>
            <person name="Bocs S."/>
            <person name="Baudouin L."/>
        </authorList>
    </citation>
    <scope>NUCLEOTIDE SEQUENCE</scope>
    <source>
        <tissue evidence="2">Spear leaf of Hainan Tall coconut</tissue>
    </source>
</reference>
<evidence type="ECO:0000313" key="2">
    <source>
        <dbReference type="EMBL" id="KAG1367942.1"/>
    </source>
</evidence>
<dbReference type="EMBL" id="CM017885">
    <property type="protein sequence ID" value="KAG1367942.1"/>
    <property type="molecule type" value="Genomic_DNA"/>
</dbReference>
<comment type="caution">
    <text evidence="2">The sequence shown here is derived from an EMBL/GenBank/DDBJ whole genome shotgun (WGS) entry which is preliminary data.</text>
</comment>
<protein>
    <submittedName>
        <fullName evidence="2">Uncharacterized protein</fullName>
    </submittedName>
</protein>
<organism evidence="2 3">
    <name type="scientific">Cocos nucifera</name>
    <name type="common">Coconut palm</name>
    <dbReference type="NCBI Taxonomy" id="13894"/>
    <lineage>
        <taxon>Eukaryota</taxon>
        <taxon>Viridiplantae</taxon>
        <taxon>Streptophyta</taxon>
        <taxon>Embryophyta</taxon>
        <taxon>Tracheophyta</taxon>
        <taxon>Spermatophyta</taxon>
        <taxon>Magnoliopsida</taxon>
        <taxon>Liliopsida</taxon>
        <taxon>Arecaceae</taxon>
        <taxon>Arecoideae</taxon>
        <taxon>Cocoseae</taxon>
        <taxon>Attaleinae</taxon>
        <taxon>Cocos</taxon>
    </lineage>
</organism>
<accession>A0A8K0IUG4</accession>
<feature type="region of interest" description="Disordered" evidence="1">
    <location>
        <begin position="1"/>
        <end position="34"/>
    </location>
</feature>
<reference evidence="2" key="1">
    <citation type="journal article" date="2017" name="Gigascience">
        <title>The genome draft of coconut (Cocos nucifera).</title>
        <authorList>
            <person name="Xiao Y."/>
            <person name="Xu P."/>
            <person name="Fan H."/>
            <person name="Baudouin L."/>
            <person name="Xia W."/>
            <person name="Bocs S."/>
            <person name="Xu J."/>
            <person name="Li Q."/>
            <person name="Guo A."/>
            <person name="Zhou L."/>
            <person name="Li J."/>
            <person name="Wu Y."/>
            <person name="Ma Z."/>
            <person name="Armero A."/>
            <person name="Issali A.E."/>
            <person name="Liu N."/>
            <person name="Peng M."/>
            <person name="Yang Y."/>
        </authorList>
    </citation>
    <scope>NUCLEOTIDE SEQUENCE</scope>
    <source>
        <tissue evidence="2">Spear leaf of Hainan Tall coconut</tissue>
    </source>
</reference>
<feature type="region of interest" description="Disordered" evidence="1">
    <location>
        <begin position="61"/>
        <end position="80"/>
    </location>
</feature>
<dbReference type="AlphaFoldDB" id="A0A8K0IUG4"/>
<dbReference type="Proteomes" id="UP000797356">
    <property type="component" value="Chromosome 14"/>
</dbReference>
<sequence>MPRLPDSASLKSSMAAVMGLSPRRKSGSSRRTVWMGWGRSGTRKVSSSLETARWGRWRRGAPMTQTGKRPTAWKERRGTPRSRAMVVVQGKWASATTASGRWRRSWSGRVRREAASILWHSGGKGADVLDAGGEAGGGGREGVEKGAEGEAGGGSAVDCGLDEGGVGRGEEDGGVDAAGGKKSGDVDQGDHVARREEGDKENAEWACGLRFTGDGTHGSRVFLKSKCAVYGEFG</sequence>
<gene>
    <name evidence="2" type="ORF">COCNU_14G004100</name>
</gene>
<proteinExistence type="predicted"/>
<evidence type="ECO:0000313" key="3">
    <source>
        <dbReference type="Proteomes" id="UP000797356"/>
    </source>
</evidence>
<keyword evidence="3" id="KW-1185">Reference proteome</keyword>